<feature type="compositionally biased region" description="Polar residues" evidence="1">
    <location>
        <begin position="638"/>
        <end position="649"/>
    </location>
</feature>
<evidence type="ECO:0000256" key="1">
    <source>
        <dbReference type="SAM" id="MobiDB-lite"/>
    </source>
</evidence>
<proteinExistence type="predicted"/>
<sequence>MEPLAAQQQQQQQYLEGLKGGLPLDAKLLDALVCSCAVMLLATHAWLRRARLSELSGKCWLLYWHSIGGGGISAASLCKTRQNNNDDDNQRARQSEAFLSRRRAALQSARVSACNCVLGWTCQISCTILILKLYFVVIDGLPGKESMAVLTAAYFIALMSTSGVMEITAVRLDMIAVFLHFLFAAGAFSYSIPAQVLLLSGVRSLIRLLIGLIFLDTKKVMVCNVAISLSNIYMMIGTGAAENAFAQTSVSQDKVHRLVVVCEALSFSFVVGIMFIIRQLFEAQVNVALDTLRTENSLQSKTSLLSVLCDAAVALGPDLKLTRHCQPLAAMLMTSLGPNSQGLAGSLFTNFLCSVDKARFCDFIARSDVNAEAAASNGSCSSPSSAPPQFSPPQSLHVHLCDVAGVKFPVELFHVAVPDFESPVGTLSHLIGIREDGARETSTAWQQFEASAASLGDSQPTGAVANSSQLPLASQLSFSGVRVRDGTASSTSTGSLPSVNQNLPELPMIKSIHLKVDGFGDGFPILEARILFDPHAATEDCPAPCMRDLLRTGSWPQFHKWMHFRINDAVAGCVVSDLPVGLVELRHPGHDDLFVRAASLELREAQGFQEKAELEDLSVRSAAEQAWDKEEQGEHAQGTGSNERQNVQQEVDKAQNDPGEASSDSEDLVLWVDMRDFCHRKLQKRRESQATAALCSIPERR</sequence>
<feature type="transmembrane region" description="Helical" evidence="2">
    <location>
        <begin position="111"/>
        <end position="135"/>
    </location>
</feature>
<feature type="transmembrane region" description="Helical" evidence="2">
    <location>
        <begin position="258"/>
        <end position="277"/>
    </location>
</feature>
<protein>
    <submittedName>
        <fullName evidence="3">Uncharacterized protein</fullName>
    </submittedName>
</protein>
<name>A0A813IP88_POLGL</name>
<evidence type="ECO:0000256" key="2">
    <source>
        <dbReference type="SAM" id="Phobius"/>
    </source>
</evidence>
<comment type="caution">
    <text evidence="3">The sequence shown here is derived from an EMBL/GenBank/DDBJ whole genome shotgun (WGS) entry which is preliminary data.</text>
</comment>
<gene>
    <name evidence="3" type="ORF">PGLA2088_LOCUS9808</name>
</gene>
<dbReference type="AlphaFoldDB" id="A0A813IP88"/>
<feature type="transmembrane region" description="Helical" evidence="2">
    <location>
        <begin position="147"/>
        <end position="165"/>
    </location>
</feature>
<keyword evidence="2" id="KW-0472">Membrane</keyword>
<dbReference type="EMBL" id="CAJNNW010010922">
    <property type="protein sequence ID" value="CAE8652585.1"/>
    <property type="molecule type" value="Genomic_DNA"/>
</dbReference>
<evidence type="ECO:0000313" key="4">
    <source>
        <dbReference type="Proteomes" id="UP000626109"/>
    </source>
</evidence>
<accession>A0A813IP88</accession>
<feature type="region of interest" description="Disordered" evidence="1">
    <location>
        <begin position="619"/>
        <end position="667"/>
    </location>
</feature>
<evidence type="ECO:0000313" key="3">
    <source>
        <dbReference type="EMBL" id="CAE8652585.1"/>
    </source>
</evidence>
<keyword evidence="2" id="KW-1133">Transmembrane helix</keyword>
<organism evidence="3 4">
    <name type="scientific">Polarella glacialis</name>
    <name type="common">Dinoflagellate</name>
    <dbReference type="NCBI Taxonomy" id="89957"/>
    <lineage>
        <taxon>Eukaryota</taxon>
        <taxon>Sar</taxon>
        <taxon>Alveolata</taxon>
        <taxon>Dinophyceae</taxon>
        <taxon>Suessiales</taxon>
        <taxon>Suessiaceae</taxon>
        <taxon>Polarella</taxon>
    </lineage>
</organism>
<reference evidence="3" key="1">
    <citation type="submission" date="2021-02" db="EMBL/GenBank/DDBJ databases">
        <authorList>
            <person name="Dougan E. K."/>
            <person name="Rhodes N."/>
            <person name="Thang M."/>
            <person name="Chan C."/>
        </authorList>
    </citation>
    <scope>NUCLEOTIDE SEQUENCE</scope>
</reference>
<dbReference type="Proteomes" id="UP000626109">
    <property type="component" value="Unassembled WGS sequence"/>
</dbReference>
<keyword evidence="2" id="KW-0812">Transmembrane</keyword>
<feature type="transmembrane region" description="Helical" evidence="2">
    <location>
        <begin position="172"/>
        <end position="190"/>
    </location>
</feature>
<feature type="transmembrane region" description="Helical" evidence="2">
    <location>
        <begin position="222"/>
        <end position="246"/>
    </location>
</feature>